<feature type="region of interest" description="Disordered" evidence="1">
    <location>
        <begin position="37"/>
        <end position="78"/>
    </location>
</feature>
<evidence type="ECO:0000256" key="1">
    <source>
        <dbReference type="SAM" id="MobiDB-lite"/>
    </source>
</evidence>
<reference evidence="2 3" key="1">
    <citation type="journal article" date="2023" name="Sci. Data">
        <title>Genome assembly of the Korean intertidal mud-creeper Batillaria attramentaria.</title>
        <authorList>
            <person name="Patra A.K."/>
            <person name="Ho P.T."/>
            <person name="Jun S."/>
            <person name="Lee S.J."/>
            <person name="Kim Y."/>
            <person name="Won Y.J."/>
        </authorList>
    </citation>
    <scope>NUCLEOTIDE SEQUENCE [LARGE SCALE GENOMIC DNA]</scope>
    <source>
        <strain evidence="2">Wonlab-2016</strain>
    </source>
</reference>
<dbReference type="Proteomes" id="UP001519460">
    <property type="component" value="Unassembled WGS sequence"/>
</dbReference>
<name>A0ABD0LFM0_9CAEN</name>
<evidence type="ECO:0000313" key="3">
    <source>
        <dbReference type="Proteomes" id="UP001519460"/>
    </source>
</evidence>
<protein>
    <submittedName>
        <fullName evidence="2">Uncharacterized protein</fullName>
    </submittedName>
</protein>
<evidence type="ECO:0000313" key="2">
    <source>
        <dbReference type="EMBL" id="KAK7498001.1"/>
    </source>
</evidence>
<dbReference type="EMBL" id="JACVVK020000054">
    <property type="protein sequence ID" value="KAK7498001.1"/>
    <property type="molecule type" value="Genomic_DNA"/>
</dbReference>
<dbReference type="AlphaFoldDB" id="A0ABD0LFM0"/>
<proteinExistence type="predicted"/>
<feature type="compositionally biased region" description="Basic and acidic residues" evidence="1">
    <location>
        <begin position="37"/>
        <end position="70"/>
    </location>
</feature>
<accession>A0ABD0LFM0</accession>
<keyword evidence="3" id="KW-1185">Reference proteome</keyword>
<gene>
    <name evidence="2" type="ORF">BaRGS_00010872</name>
</gene>
<comment type="caution">
    <text evidence="2">The sequence shown here is derived from an EMBL/GenBank/DDBJ whole genome shotgun (WGS) entry which is preliminary data.</text>
</comment>
<organism evidence="2 3">
    <name type="scientific">Batillaria attramentaria</name>
    <dbReference type="NCBI Taxonomy" id="370345"/>
    <lineage>
        <taxon>Eukaryota</taxon>
        <taxon>Metazoa</taxon>
        <taxon>Spiralia</taxon>
        <taxon>Lophotrochozoa</taxon>
        <taxon>Mollusca</taxon>
        <taxon>Gastropoda</taxon>
        <taxon>Caenogastropoda</taxon>
        <taxon>Sorbeoconcha</taxon>
        <taxon>Cerithioidea</taxon>
        <taxon>Batillariidae</taxon>
        <taxon>Batillaria</taxon>
    </lineage>
</organism>
<sequence>MQSRHLLFNGSPFGETDNRQTVWRPVLSPSPRTRWLTPKEKAQRADVSEAKRAIDDTYRVGRGGGEESARGRRPRTQTRCGRRARYVFMEIRYISYLTS</sequence>